<dbReference type="Proteomes" id="UP001057402">
    <property type="component" value="Chromosome 4"/>
</dbReference>
<proteinExistence type="predicted"/>
<protein>
    <submittedName>
        <fullName evidence="1">Uncharacterized protein</fullName>
    </submittedName>
</protein>
<comment type="caution">
    <text evidence="1">The sequence shown here is derived from an EMBL/GenBank/DDBJ whole genome shotgun (WGS) entry which is preliminary data.</text>
</comment>
<name>A0ACB9RFX3_9MYRT</name>
<keyword evidence="2" id="KW-1185">Reference proteome</keyword>
<accession>A0ACB9RFX3</accession>
<evidence type="ECO:0000313" key="2">
    <source>
        <dbReference type="Proteomes" id="UP001057402"/>
    </source>
</evidence>
<sequence>MSAPDREAILTFASITCVSESVAAQKLEEHGGNLNEAVNAHFNEGDRSRNIVTAPTVASAQDDLMDIDDPVEVVHPEPPFPLLSAGRRGLNPFSLLDDSLTRVFEGTSGFGQSTPSVTHPRNVRQIPIEVKDENGPLNQSGRGPTIVDVTGTEHDEVPEVRGTVIYDEEDDSPAVSIAHGAGLNQEKQSAISSGLARDYNDDIEEEMVRAAIEASKREIEGVNNFPSELASGSQTGQPHLEDPEIARAVSLSLKTAEQEKAKRGKGDGSGKSKVFSDPSGIELSKISSSNGRLEEGGTSVQEDVEEVEQPLVRHGTRRRSTRSIESVQEIENIPPPSEDNNRNEHLNGAFPSDEWGGISSVEHEEAVMLEAAMFGGIPEGSGYNYAYAPHHFMRPGGFHPRGLPRPPSPSLEAQRLIREQQDDEYLASLQADQEKELKAQAEAEAHRLQEEAAREAAIAEERRIEEETRRKQEEEQELERLLAAKEASLPQEPSSDDENAITLLIRMPDGTRCGRRFLKSDKLQCLFDFIDVGRAVKPGTYRLVRPYPRHPFSPNESSLSLNELGLTSRQEALFLETM</sequence>
<reference evidence="2" key="1">
    <citation type="journal article" date="2023" name="Front. Plant Sci.">
        <title>Chromosomal-level genome assembly of Melastoma candidum provides insights into trichome evolution.</title>
        <authorList>
            <person name="Zhong Y."/>
            <person name="Wu W."/>
            <person name="Sun C."/>
            <person name="Zou P."/>
            <person name="Liu Y."/>
            <person name="Dai S."/>
            <person name="Zhou R."/>
        </authorList>
    </citation>
    <scope>NUCLEOTIDE SEQUENCE [LARGE SCALE GENOMIC DNA]</scope>
</reference>
<gene>
    <name evidence="1" type="ORF">MLD38_015441</name>
</gene>
<dbReference type="EMBL" id="CM042883">
    <property type="protein sequence ID" value="KAI4377880.1"/>
    <property type="molecule type" value="Genomic_DNA"/>
</dbReference>
<evidence type="ECO:0000313" key="1">
    <source>
        <dbReference type="EMBL" id="KAI4377880.1"/>
    </source>
</evidence>
<organism evidence="1 2">
    <name type="scientific">Melastoma candidum</name>
    <dbReference type="NCBI Taxonomy" id="119954"/>
    <lineage>
        <taxon>Eukaryota</taxon>
        <taxon>Viridiplantae</taxon>
        <taxon>Streptophyta</taxon>
        <taxon>Embryophyta</taxon>
        <taxon>Tracheophyta</taxon>
        <taxon>Spermatophyta</taxon>
        <taxon>Magnoliopsida</taxon>
        <taxon>eudicotyledons</taxon>
        <taxon>Gunneridae</taxon>
        <taxon>Pentapetalae</taxon>
        <taxon>rosids</taxon>
        <taxon>malvids</taxon>
        <taxon>Myrtales</taxon>
        <taxon>Melastomataceae</taxon>
        <taxon>Melastomatoideae</taxon>
        <taxon>Melastomateae</taxon>
        <taxon>Melastoma</taxon>
    </lineage>
</organism>